<evidence type="ECO:0000313" key="5">
    <source>
        <dbReference type="Proteomes" id="UP000695022"/>
    </source>
</evidence>
<dbReference type="Gene3D" id="3.40.50.300">
    <property type="entry name" value="P-loop containing nucleotide triphosphate hydrolases"/>
    <property type="match status" value="1"/>
</dbReference>
<dbReference type="GeneID" id="106809647"/>
<keyword evidence="1" id="KW-0547">Nucleotide-binding</keyword>
<dbReference type="RefSeq" id="XP_014668297.1">
    <property type="nucleotide sequence ID" value="XM_014812811.1"/>
</dbReference>
<feature type="domain" description="MCM C-terminal AAA(+) ATPase" evidence="4">
    <location>
        <begin position="4"/>
        <end position="45"/>
    </location>
</feature>
<feature type="region of interest" description="Disordered" evidence="3">
    <location>
        <begin position="156"/>
        <end position="193"/>
    </location>
</feature>
<dbReference type="Pfam" id="PF00493">
    <property type="entry name" value="MCM"/>
    <property type="match status" value="1"/>
</dbReference>
<reference evidence="6" key="1">
    <citation type="submission" date="2025-08" db="UniProtKB">
        <authorList>
            <consortium name="RefSeq"/>
        </authorList>
    </citation>
    <scope>IDENTIFICATION</scope>
</reference>
<protein>
    <submittedName>
        <fullName evidence="6">DNA helicase MCM9-like</fullName>
    </submittedName>
</protein>
<dbReference type="InterPro" id="IPR001208">
    <property type="entry name" value="MCM_dom"/>
</dbReference>
<dbReference type="PANTHER" id="PTHR11630">
    <property type="entry name" value="DNA REPLICATION LICENSING FACTOR MCM FAMILY MEMBER"/>
    <property type="match status" value="1"/>
</dbReference>
<dbReference type="InterPro" id="IPR031327">
    <property type="entry name" value="MCM"/>
</dbReference>
<gene>
    <name evidence="6" type="primary">LOC106809647</name>
</gene>
<accession>A0ABM1E7X6</accession>
<keyword evidence="2" id="KW-0067">ATP-binding</keyword>
<name>A0ABM1E7X6_PRICU</name>
<feature type="compositionally biased region" description="Basic and acidic residues" evidence="3">
    <location>
        <begin position="156"/>
        <end position="170"/>
    </location>
</feature>
<dbReference type="PANTHER" id="PTHR11630:SF48">
    <property type="entry name" value="DNA HELICASE MCM9"/>
    <property type="match status" value="1"/>
</dbReference>
<sequence length="435" mass="47028">MTFKQSLSVNLALASPLLSRFDLVLVLLDSRNATWDEMVSGFILEGKTPATHAKLMFRRSVEVLDAVVAVCLIESSMQGSALLGGINTLHTSFPENPEKEYRNQVELILTKLALPDILQVELLQLQTADSLLAPPTGDNAQPTRGEAPLLHQLHPNHESTHVPHHEEEHSGLPQSSPSQTSRSEITSSSEEHTQQLNVSAFDLFSDHFTSPTLAQPKAIVNVMDKTCPAGDLHKRPTLSEESSSPEVKITTKTCAQSSASQSTCSPGVRDQTTADVTTLNASTKQKPHAGFRKLRTSMRGLASVHELSTTVPGSLADPCSINSGLLQTARLDSPAQETSREITPRSQTANTEVTASMDNGKAEVMRECPETGSVASSISCTNLIEKLKSFVYTKSATRTSAETLQNDGKDVQNTTFEKATLSDSSSPKLKRKKTS</sequence>
<dbReference type="Proteomes" id="UP000695022">
    <property type="component" value="Unplaced"/>
</dbReference>
<feature type="compositionally biased region" description="Polar residues" evidence="3">
    <location>
        <begin position="398"/>
        <end position="427"/>
    </location>
</feature>
<evidence type="ECO:0000256" key="3">
    <source>
        <dbReference type="SAM" id="MobiDB-lite"/>
    </source>
</evidence>
<evidence type="ECO:0000259" key="4">
    <source>
        <dbReference type="Pfam" id="PF00493"/>
    </source>
</evidence>
<feature type="region of interest" description="Disordered" evidence="3">
    <location>
        <begin position="331"/>
        <end position="353"/>
    </location>
</feature>
<dbReference type="InterPro" id="IPR027417">
    <property type="entry name" value="P-loop_NTPase"/>
</dbReference>
<evidence type="ECO:0000256" key="2">
    <source>
        <dbReference type="ARBA" id="ARBA00022840"/>
    </source>
</evidence>
<proteinExistence type="predicted"/>
<feature type="compositionally biased region" description="Polar residues" evidence="3">
    <location>
        <begin position="344"/>
        <end position="353"/>
    </location>
</feature>
<evidence type="ECO:0000313" key="6">
    <source>
        <dbReference type="RefSeq" id="XP_014668297.1"/>
    </source>
</evidence>
<feature type="compositionally biased region" description="Low complexity" evidence="3">
    <location>
        <begin position="174"/>
        <end position="188"/>
    </location>
</feature>
<feature type="region of interest" description="Disordered" evidence="3">
    <location>
        <begin position="398"/>
        <end position="435"/>
    </location>
</feature>
<evidence type="ECO:0000256" key="1">
    <source>
        <dbReference type="ARBA" id="ARBA00022741"/>
    </source>
</evidence>
<organism evidence="5 6">
    <name type="scientific">Priapulus caudatus</name>
    <name type="common">Priapulid worm</name>
    <dbReference type="NCBI Taxonomy" id="37621"/>
    <lineage>
        <taxon>Eukaryota</taxon>
        <taxon>Metazoa</taxon>
        <taxon>Ecdysozoa</taxon>
        <taxon>Scalidophora</taxon>
        <taxon>Priapulida</taxon>
        <taxon>Priapulimorpha</taxon>
        <taxon>Priapulimorphida</taxon>
        <taxon>Priapulidae</taxon>
        <taxon>Priapulus</taxon>
    </lineage>
</organism>
<keyword evidence="5" id="KW-1185">Reference proteome</keyword>